<dbReference type="Gene3D" id="3.40.1410.10">
    <property type="entry name" value="Chorismate lyase-like"/>
    <property type="match status" value="1"/>
</dbReference>
<dbReference type="InterPro" id="IPR036388">
    <property type="entry name" value="WH-like_DNA-bd_sf"/>
</dbReference>
<dbReference type="PROSITE" id="PS50949">
    <property type="entry name" value="HTH_GNTR"/>
    <property type="match status" value="1"/>
</dbReference>
<dbReference type="SUPFAM" id="SSF46785">
    <property type="entry name" value="Winged helix' DNA-binding domain"/>
    <property type="match status" value="1"/>
</dbReference>
<keyword evidence="3" id="KW-0804">Transcription</keyword>
<dbReference type="Gene3D" id="1.10.10.10">
    <property type="entry name" value="Winged helix-like DNA-binding domain superfamily/Winged helix DNA-binding domain"/>
    <property type="match status" value="1"/>
</dbReference>
<sequence>MRSSLPLYAKVRNDLRSRIQSGEFTDGEPLPPEPELQTEYEVSRITLRRAVEELAQSGFVTKVPGRGTFVTRTAYDATLMTLGSFGSDAGKFKDAPRRRVLEKFSEDATAEVAEQLRIGPGGPIIGLRRLLLDGDTAIAYDTTRYPLDLLPGFLDHIDDDVSTFGVLQEVYGHGPITSTGTISARSAATEEARILKVSPGDPLIVIDKVILAEAGTPIALSTLLVDPSLVHISFSTD</sequence>
<proteinExistence type="predicted"/>
<gene>
    <name evidence="5" type="ORF">BLIN9172_01900</name>
</gene>
<evidence type="ECO:0000313" key="6">
    <source>
        <dbReference type="Proteomes" id="UP000234641"/>
    </source>
</evidence>
<dbReference type="AlphaFoldDB" id="A0A2H1J9C8"/>
<evidence type="ECO:0000256" key="1">
    <source>
        <dbReference type="ARBA" id="ARBA00023015"/>
    </source>
</evidence>
<dbReference type="SMART" id="SM00345">
    <property type="entry name" value="HTH_GNTR"/>
    <property type="match status" value="1"/>
</dbReference>
<dbReference type="RefSeq" id="WP_170286883.1">
    <property type="nucleotide sequence ID" value="NZ_FXYY01000010.1"/>
</dbReference>
<evidence type="ECO:0000256" key="3">
    <source>
        <dbReference type="ARBA" id="ARBA00023163"/>
    </source>
</evidence>
<dbReference type="InterPro" id="IPR011663">
    <property type="entry name" value="UTRA"/>
</dbReference>
<dbReference type="InterPro" id="IPR050679">
    <property type="entry name" value="Bact_HTH_transcr_reg"/>
</dbReference>
<dbReference type="SMART" id="SM00866">
    <property type="entry name" value="UTRA"/>
    <property type="match status" value="1"/>
</dbReference>
<dbReference type="PRINTS" id="PR00035">
    <property type="entry name" value="HTHGNTR"/>
</dbReference>
<accession>A0A2H1J9C8</accession>
<dbReference type="PANTHER" id="PTHR44846">
    <property type="entry name" value="MANNOSYL-D-GLYCERATE TRANSPORT/METABOLISM SYSTEM REPRESSOR MNGR-RELATED"/>
    <property type="match status" value="1"/>
</dbReference>
<reference evidence="5 6" key="1">
    <citation type="submission" date="2017-03" db="EMBL/GenBank/DDBJ databases">
        <authorList>
            <person name="Afonso C.L."/>
            <person name="Miller P.J."/>
            <person name="Scott M.A."/>
            <person name="Spackman E."/>
            <person name="Goraichik I."/>
            <person name="Dimitrov K.M."/>
            <person name="Suarez D.L."/>
            <person name="Swayne D.E."/>
        </authorList>
    </citation>
    <scope>NUCLEOTIDE SEQUENCE [LARGE SCALE GENOMIC DNA]</scope>
    <source>
        <strain evidence="5 6">ATCC 9172</strain>
    </source>
</reference>
<dbReference type="GO" id="GO:0045892">
    <property type="term" value="P:negative regulation of DNA-templated transcription"/>
    <property type="evidence" value="ECO:0007669"/>
    <property type="project" value="TreeGrafter"/>
</dbReference>
<feature type="domain" description="HTH gntR-type" evidence="4">
    <location>
        <begin position="5"/>
        <end position="73"/>
    </location>
</feature>
<dbReference type="InterPro" id="IPR036390">
    <property type="entry name" value="WH_DNA-bd_sf"/>
</dbReference>
<dbReference type="InterPro" id="IPR000524">
    <property type="entry name" value="Tscrpt_reg_HTH_GntR"/>
</dbReference>
<evidence type="ECO:0000313" key="5">
    <source>
        <dbReference type="EMBL" id="SMX83974.1"/>
    </source>
</evidence>
<keyword evidence="2" id="KW-0238">DNA-binding</keyword>
<evidence type="ECO:0000256" key="2">
    <source>
        <dbReference type="ARBA" id="ARBA00023125"/>
    </source>
</evidence>
<dbReference type="Pfam" id="PF07702">
    <property type="entry name" value="UTRA"/>
    <property type="match status" value="1"/>
</dbReference>
<dbReference type="GO" id="GO:0003700">
    <property type="term" value="F:DNA-binding transcription factor activity"/>
    <property type="evidence" value="ECO:0007669"/>
    <property type="project" value="InterPro"/>
</dbReference>
<organism evidence="5 6">
    <name type="scientific">Brevibacterium linens ATCC 9172</name>
    <dbReference type="NCBI Taxonomy" id="1255617"/>
    <lineage>
        <taxon>Bacteria</taxon>
        <taxon>Bacillati</taxon>
        <taxon>Actinomycetota</taxon>
        <taxon>Actinomycetes</taxon>
        <taxon>Micrococcales</taxon>
        <taxon>Brevibacteriaceae</taxon>
        <taxon>Brevibacterium</taxon>
    </lineage>
</organism>
<dbReference type="PANTHER" id="PTHR44846:SF1">
    <property type="entry name" value="MANNOSYL-D-GLYCERATE TRANSPORT_METABOLISM SYSTEM REPRESSOR MNGR-RELATED"/>
    <property type="match status" value="1"/>
</dbReference>
<dbReference type="Proteomes" id="UP000234641">
    <property type="component" value="Unassembled WGS sequence"/>
</dbReference>
<evidence type="ECO:0000259" key="4">
    <source>
        <dbReference type="PROSITE" id="PS50949"/>
    </source>
</evidence>
<dbReference type="InterPro" id="IPR028978">
    <property type="entry name" value="Chorismate_lyase_/UTRA_dom_sf"/>
</dbReference>
<dbReference type="GO" id="GO:0003677">
    <property type="term" value="F:DNA binding"/>
    <property type="evidence" value="ECO:0007669"/>
    <property type="project" value="UniProtKB-KW"/>
</dbReference>
<dbReference type="Pfam" id="PF00392">
    <property type="entry name" value="GntR"/>
    <property type="match status" value="1"/>
</dbReference>
<name>A0A2H1J9C8_BRELN</name>
<dbReference type="EMBL" id="FXYY01000010">
    <property type="protein sequence ID" value="SMX83974.1"/>
    <property type="molecule type" value="Genomic_DNA"/>
</dbReference>
<dbReference type="CDD" id="cd07377">
    <property type="entry name" value="WHTH_GntR"/>
    <property type="match status" value="1"/>
</dbReference>
<protein>
    <submittedName>
        <fullName evidence="5">GntR family transcriptional regulator, frlABCD operon transcriptional regulator</fullName>
    </submittedName>
</protein>
<dbReference type="SUPFAM" id="SSF64288">
    <property type="entry name" value="Chorismate lyase-like"/>
    <property type="match status" value="1"/>
</dbReference>
<keyword evidence="1" id="KW-0805">Transcription regulation</keyword>